<accession>A0A0J5IRS7</accession>
<sequence length="70" mass="8182">MLFFICRDNHLHLYGGSIRMLMIRAKGKERTITPVQNTWDSFFLLGQSVADDFLSERPDQVTSQRESFDD</sequence>
<name>A0A0J5IRS7_9GAMM</name>
<proteinExistence type="predicted"/>
<organism evidence="1 2">
    <name type="scientific">Xenorhabdus khoisanae</name>
    <dbReference type="NCBI Taxonomy" id="880157"/>
    <lineage>
        <taxon>Bacteria</taxon>
        <taxon>Pseudomonadati</taxon>
        <taxon>Pseudomonadota</taxon>
        <taxon>Gammaproteobacteria</taxon>
        <taxon>Enterobacterales</taxon>
        <taxon>Morganellaceae</taxon>
        <taxon>Xenorhabdus</taxon>
    </lineage>
</organism>
<dbReference type="Proteomes" id="UP000036277">
    <property type="component" value="Unassembled WGS sequence"/>
</dbReference>
<dbReference type="STRING" id="880157.AB204_06470"/>
<protein>
    <submittedName>
        <fullName evidence="1">Uncharacterized protein</fullName>
    </submittedName>
</protein>
<dbReference type="AlphaFoldDB" id="A0A0J5IRS7"/>
<keyword evidence="2" id="KW-1185">Reference proteome</keyword>
<evidence type="ECO:0000313" key="2">
    <source>
        <dbReference type="Proteomes" id="UP000036277"/>
    </source>
</evidence>
<dbReference type="PATRIC" id="fig|880157.4.peg.1357"/>
<gene>
    <name evidence="1" type="ORF">AB204_06470</name>
</gene>
<reference evidence="1 2" key="1">
    <citation type="submission" date="2015-06" db="EMBL/GenBank/DDBJ databases">
        <title>Draft Whole-Genome Sequence of the Entomopathogenic Bacterium Xenorhabdus khoisanae.</title>
        <authorList>
            <person name="Naidoo S."/>
            <person name="Featherston J."/>
            <person name="Gray V.M."/>
        </authorList>
    </citation>
    <scope>NUCLEOTIDE SEQUENCE [LARGE SCALE GENOMIC DNA]</scope>
    <source>
        <strain evidence="1 2">MCB</strain>
    </source>
</reference>
<comment type="caution">
    <text evidence="1">The sequence shown here is derived from an EMBL/GenBank/DDBJ whole genome shotgun (WGS) entry which is preliminary data.</text>
</comment>
<evidence type="ECO:0000313" key="1">
    <source>
        <dbReference type="EMBL" id="KMJ45915.1"/>
    </source>
</evidence>
<dbReference type="EMBL" id="LFCV01000034">
    <property type="protein sequence ID" value="KMJ45915.1"/>
    <property type="molecule type" value="Genomic_DNA"/>
</dbReference>